<accession>A0A1P8MZW6</accession>
<feature type="domain" description="YdhG-like" evidence="1">
    <location>
        <begin position="25"/>
        <end position="128"/>
    </location>
</feature>
<dbReference type="EMBL" id="CP019312">
    <property type="protein sequence ID" value="APX13542.1"/>
    <property type="molecule type" value="Genomic_DNA"/>
</dbReference>
<dbReference type="Proteomes" id="UP000186336">
    <property type="component" value="Chromosome"/>
</dbReference>
<evidence type="ECO:0000313" key="2">
    <source>
        <dbReference type="EMBL" id="APX13542.1"/>
    </source>
</evidence>
<keyword evidence="3" id="KW-1185">Reference proteome</keyword>
<dbReference type="AlphaFoldDB" id="A0A1P8MZW6"/>
<organism evidence="2 3">
    <name type="scientific">Tateyamaria omphalii</name>
    <dbReference type="NCBI Taxonomy" id="299262"/>
    <lineage>
        <taxon>Bacteria</taxon>
        <taxon>Pseudomonadati</taxon>
        <taxon>Pseudomonadota</taxon>
        <taxon>Alphaproteobacteria</taxon>
        <taxon>Rhodobacterales</taxon>
        <taxon>Roseobacteraceae</taxon>
        <taxon>Tateyamaria</taxon>
    </lineage>
</organism>
<sequence length="143" mass="15660">MADLKTKVVETPFSDWVNGVEPNARRDEARALDALFRDVSGFAPQVWTGGIVGYGAYDYTYASGRTGTWLATGFAPRKARLSIYIMPGYADFGPLLDRLGPHAKGKSCLYITRLARVDLAVLGEVIAAGLRDLATHWPVRDRA</sequence>
<protein>
    <recommendedName>
        <fullName evidence="1">YdhG-like domain-containing protein</fullName>
    </recommendedName>
</protein>
<evidence type="ECO:0000313" key="3">
    <source>
        <dbReference type="Proteomes" id="UP000186336"/>
    </source>
</evidence>
<dbReference type="InterPro" id="IPR014922">
    <property type="entry name" value="YdhG-like"/>
</dbReference>
<dbReference type="RefSeq" id="WP_076629975.1">
    <property type="nucleotide sequence ID" value="NZ_CP019312.1"/>
</dbReference>
<proteinExistence type="predicted"/>
<gene>
    <name evidence="2" type="ORF">BWR18_19025</name>
</gene>
<dbReference type="OrthoDB" id="5951444at2"/>
<name>A0A1P8MZW6_9RHOB</name>
<reference evidence="2 3" key="1">
    <citation type="submission" date="2017-01" db="EMBL/GenBank/DDBJ databases">
        <title>Complete genome of Tateyamaria omphalii DOK1-4 isolated from seawater in Dokdo.</title>
        <authorList>
            <person name="Kim J.H."/>
            <person name="Chi W.-J."/>
        </authorList>
    </citation>
    <scope>NUCLEOTIDE SEQUENCE [LARGE SCALE GENOMIC DNA]</scope>
    <source>
        <strain evidence="2 3">DOK1-4</strain>
    </source>
</reference>
<dbReference type="STRING" id="299262.BWR18_19025"/>
<dbReference type="Pfam" id="PF08818">
    <property type="entry name" value="DUF1801"/>
    <property type="match status" value="1"/>
</dbReference>
<dbReference type="KEGG" id="tom:BWR18_19025"/>
<evidence type="ECO:0000259" key="1">
    <source>
        <dbReference type="Pfam" id="PF08818"/>
    </source>
</evidence>